<dbReference type="EMBL" id="AMZH03001091">
    <property type="protein sequence ID" value="RRT80659.1"/>
    <property type="molecule type" value="Genomic_DNA"/>
</dbReference>
<dbReference type="AlphaFoldDB" id="A0A427AWL5"/>
<evidence type="ECO:0000313" key="2">
    <source>
        <dbReference type="Proteomes" id="UP000287651"/>
    </source>
</evidence>
<dbReference type="Gene3D" id="1.10.560.10">
    <property type="entry name" value="GroEL-like equatorial domain"/>
    <property type="match status" value="1"/>
</dbReference>
<dbReference type="InterPro" id="IPR027413">
    <property type="entry name" value="GROEL-like_equatorial_sf"/>
</dbReference>
<protein>
    <submittedName>
        <fullName evidence="1">Uncharacterized protein</fullName>
    </submittedName>
</protein>
<comment type="caution">
    <text evidence="1">The sequence shown here is derived from an EMBL/GenBank/DDBJ whole genome shotgun (WGS) entry which is preliminary data.</text>
</comment>
<gene>
    <name evidence="1" type="ORF">B296_00001584</name>
</gene>
<organism evidence="1 2">
    <name type="scientific">Ensete ventricosum</name>
    <name type="common">Abyssinian banana</name>
    <name type="synonym">Musa ensete</name>
    <dbReference type="NCBI Taxonomy" id="4639"/>
    <lineage>
        <taxon>Eukaryota</taxon>
        <taxon>Viridiplantae</taxon>
        <taxon>Streptophyta</taxon>
        <taxon>Embryophyta</taxon>
        <taxon>Tracheophyta</taxon>
        <taxon>Spermatophyta</taxon>
        <taxon>Magnoliopsida</taxon>
        <taxon>Liliopsida</taxon>
        <taxon>Zingiberales</taxon>
        <taxon>Musaceae</taxon>
        <taxon>Ensete</taxon>
    </lineage>
</organism>
<accession>A0A427AWL5</accession>
<name>A0A427AWL5_ENSVE</name>
<dbReference type="SUPFAM" id="SSF48592">
    <property type="entry name" value="GroEL equatorial domain-like"/>
    <property type="match status" value="1"/>
</dbReference>
<reference evidence="1 2" key="1">
    <citation type="journal article" date="2014" name="Agronomy (Basel)">
        <title>A Draft Genome Sequence for Ensete ventricosum, the Drought-Tolerant Tree Against Hunger.</title>
        <authorList>
            <person name="Harrison J."/>
            <person name="Moore K.A."/>
            <person name="Paszkiewicz K."/>
            <person name="Jones T."/>
            <person name="Grant M."/>
            <person name="Ambacheew D."/>
            <person name="Muzemil S."/>
            <person name="Studholme D.J."/>
        </authorList>
    </citation>
    <scope>NUCLEOTIDE SEQUENCE [LARGE SCALE GENOMIC DNA]</scope>
</reference>
<dbReference type="Proteomes" id="UP000287651">
    <property type="component" value="Unassembled WGS sequence"/>
</dbReference>
<evidence type="ECO:0000313" key="1">
    <source>
        <dbReference type="EMBL" id="RRT80659.1"/>
    </source>
</evidence>
<sequence>MFNVRFNNERLLSEPTFAMVGAGNNPCCGIDCNDVGTNNMKEQNVFETLIGKQQQILLATQVVKMILKIDDASFAFYGLMYFTGKVVI</sequence>
<proteinExistence type="predicted"/>